<dbReference type="EMBL" id="MJGC01000111">
    <property type="protein sequence ID" value="OEJ72763.1"/>
    <property type="molecule type" value="Genomic_DNA"/>
</dbReference>
<dbReference type="OrthoDB" id="500911at2"/>
<dbReference type="RefSeq" id="WP_069969636.1">
    <property type="nucleotide sequence ID" value="NZ_CM124774.1"/>
</dbReference>
<evidence type="ECO:0000259" key="2">
    <source>
        <dbReference type="Pfam" id="PF23988"/>
    </source>
</evidence>
<dbReference type="STRING" id="1781255.BH720_23350"/>
<protein>
    <submittedName>
        <fullName evidence="3">Uncharacterized protein</fullName>
    </submittedName>
</protein>
<dbReference type="InterPro" id="IPR055733">
    <property type="entry name" value="DUF7309"/>
</dbReference>
<organism evidence="3">
    <name type="scientific">Desertifilum tharense IPPAS B-1220</name>
    <dbReference type="NCBI Taxonomy" id="1781255"/>
    <lineage>
        <taxon>Bacteria</taxon>
        <taxon>Bacillati</taxon>
        <taxon>Cyanobacteriota</taxon>
        <taxon>Cyanophyceae</taxon>
        <taxon>Desertifilales</taxon>
        <taxon>Desertifilaceae</taxon>
        <taxon>Desertifilum</taxon>
    </lineage>
</organism>
<feature type="domain" description="DUF6930" evidence="1">
    <location>
        <begin position="8"/>
        <end position="141"/>
    </location>
</feature>
<proteinExistence type="predicted"/>
<dbReference type="Pfam" id="PF22007">
    <property type="entry name" value="DUF6930"/>
    <property type="match status" value="1"/>
</dbReference>
<comment type="caution">
    <text evidence="3">The sequence shown here is derived from an EMBL/GenBank/DDBJ whole genome shotgun (WGS) entry which is preliminary data.</text>
</comment>
<dbReference type="InterPro" id="IPR054216">
    <property type="entry name" value="DUF6930"/>
</dbReference>
<feature type="domain" description="DUF7309" evidence="2">
    <location>
        <begin position="159"/>
        <end position="313"/>
    </location>
</feature>
<dbReference type="Pfam" id="PF23988">
    <property type="entry name" value="DUF7309"/>
    <property type="match status" value="1"/>
</dbReference>
<gene>
    <name evidence="3" type="ORF">BH720_23350</name>
</gene>
<reference evidence="3" key="1">
    <citation type="submission" date="2016-09" db="EMBL/GenBank/DDBJ databases">
        <title>Draft genome of thermotolerant cyanobacterium Desertifilum sp. strain IPPAS B-1220.</title>
        <authorList>
            <person name="Sinetova M.A."/>
            <person name="Bolakhan K."/>
            <person name="Zayadan B.K."/>
            <person name="Mironov K.S."/>
            <person name="Ustinova V."/>
            <person name="Kupriyanova E.V."/>
            <person name="Sidorov R.A."/>
            <person name="Skrypnik A.N."/>
            <person name="Gogoleva N.E."/>
            <person name="Gogolev Y.V."/>
            <person name="Los D.A."/>
        </authorList>
    </citation>
    <scope>NUCLEOTIDE SEQUENCE [LARGE SCALE GENOMIC DNA]</scope>
    <source>
        <strain evidence="3">IPPAS B-1220</strain>
    </source>
</reference>
<accession>A0A1E5QEM7</accession>
<dbReference type="AlphaFoldDB" id="A0A1E5QEM7"/>
<sequence>MTTLNRSTCRRLKQLPQLPSVWEGDRRTIAAHLAVDTDGQERLLAKEEAQGECILWVDGSEGVVRAMDVVTENIGPEAIVRTLLKAIESPHSPAQPSLPQKIVVRDREIQFYLRGVLQDLGINIEYVPHLPLIDQLFNEFQTDVRAEPPDIPPEYAELLAEKARNIWRLAPWRILGEHQILAIELNCCDTDTLYVSIMGMLGEEYGILFYRSLESLKQFRATVLAHSEMEHLEEAFLKQDCLYITFEAREETLFLEEDEDIDLAHLPWSEIEASFGTLHPLEGLRAILHTEEAQLMIIALESLQRFFKASRKQLSLEEFPALNRRYRVPFPQTQGDPSTVTVQVKTLPEVALELFDMVENSSIDEDEEDEFWELPVPLLWDEPVPDNAFRSVGVVPWEALEQLRQKAGFYQAATEAIQPEGEGFPIILIQTSKPKAKGIIKSLQEAGGIRQIGLLSSDRVDLSLFLTGDGNVYVDPLDSNTLESEVIRSSWDELCQQAQGYCGLIIARGFQGASRGNPQPKDMLALFEARSLTIKDIGLGGLL</sequence>
<evidence type="ECO:0000313" key="3">
    <source>
        <dbReference type="EMBL" id="OEJ72763.1"/>
    </source>
</evidence>
<name>A0A1E5QEM7_9CYAN</name>
<evidence type="ECO:0000259" key="1">
    <source>
        <dbReference type="Pfam" id="PF22007"/>
    </source>
</evidence>